<dbReference type="GO" id="GO:0071933">
    <property type="term" value="F:Arp2/3 complex binding"/>
    <property type="evidence" value="ECO:0007669"/>
    <property type="project" value="InterPro"/>
</dbReference>
<name>A0A0L0HR24_SPIPD</name>
<evidence type="ECO:0000256" key="2">
    <source>
        <dbReference type="ARBA" id="ARBA00004496"/>
    </source>
</evidence>
<keyword evidence="8" id="KW-1185">Reference proteome</keyword>
<dbReference type="GO" id="GO:0003779">
    <property type="term" value="F:actin binding"/>
    <property type="evidence" value="ECO:0007669"/>
    <property type="project" value="InterPro"/>
</dbReference>
<gene>
    <name evidence="7" type="ORF">SPPG_02352</name>
</gene>
<dbReference type="GO" id="GO:0034316">
    <property type="term" value="P:negative regulation of Arp2/3 complex-mediated actin nucleation"/>
    <property type="evidence" value="ECO:0007669"/>
    <property type="project" value="TreeGrafter"/>
</dbReference>
<dbReference type="PANTHER" id="PTHR11249">
    <property type="entry name" value="GLIAL FACTOR NATURATION FACTOR"/>
    <property type="match status" value="1"/>
</dbReference>
<dbReference type="Proteomes" id="UP000053201">
    <property type="component" value="Unassembled WGS sequence"/>
</dbReference>
<dbReference type="FunFam" id="3.40.20.10:FF:000026">
    <property type="entry name" value="Glia maturation factor"/>
    <property type="match status" value="1"/>
</dbReference>
<dbReference type="GO" id="GO:0071846">
    <property type="term" value="P:actin filament debranching"/>
    <property type="evidence" value="ECO:0007669"/>
    <property type="project" value="InterPro"/>
</dbReference>
<dbReference type="STRING" id="645134.A0A0L0HR24"/>
<sequence length="169" mass="19014">MLRLDSGQVDGSLIFQLVLQQSSSCTVDNTCDVPADVIEAVKAFRFRKSKTNAALILKIDVPHLKVVIDELLEDSSIEDISDALPDTTPRFLVMSFELRHKDGRVSYPLFGVYYNPAAASTANRMLYASTKNYLYQQTDISGKVFDLTDSEDLTEEWLVEQLENSKTRP</sequence>
<dbReference type="GO" id="GO:0030864">
    <property type="term" value="C:cortical actin cytoskeleton"/>
    <property type="evidence" value="ECO:0007669"/>
    <property type="project" value="TreeGrafter"/>
</dbReference>
<feature type="domain" description="ADF-H" evidence="6">
    <location>
        <begin position="24"/>
        <end position="163"/>
    </location>
</feature>
<evidence type="ECO:0000256" key="5">
    <source>
        <dbReference type="ARBA" id="ARBA00023242"/>
    </source>
</evidence>
<dbReference type="CDD" id="cd11283">
    <property type="entry name" value="ADF_GMF-beta_like"/>
    <property type="match status" value="1"/>
</dbReference>
<keyword evidence="4" id="KW-0963">Cytoplasm</keyword>
<protein>
    <recommendedName>
        <fullName evidence="6">ADF-H domain-containing protein</fullName>
    </recommendedName>
</protein>
<accession>A0A0L0HR24</accession>
<dbReference type="PANTHER" id="PTHR11249:SF2">
    <property type="entry name" value="GLIA MATURATION FACTOR"/>
    <property type="match status" value="1"/>
</dbReference>
<dbReference type="eggNOG" id="KOG1736">
    <property type="taxonomic scope" value="Eukaryota"/>
</dbReference>
<evidence type="ECO:0000259" key="6">
    <source>
        <dbReference type="PROSITE" id="PS51263"/>
    </source>
</evidence>
<dbReference type="SUPFAM" id="SSF55753">
    <property type="entry name" value="Actin depolymerizing proteins"/>
    <property type="match status" value="1"/>
</dbReference>
<comment type="subcellular location">
    <subcellularLocation>
        <location evidence="2">Cytoplasm</location>
    </subcellularLocation>
    <subcellularLocation>
        <location evidence="1">Nucleus</location>
    </subcellularLocation>
</comment>
<evidence type="ECO:0000313" key="8">
    <source>
        <dbReference type="Proteomes" id="UP000053201"/>
    </source>
</evidence>
<evidence type="ECO:0000256" key="1">
    <source>
        <dbReference type="ARBA" id="ARBA00004123"/>
    </source>
</evidence>
<dbReference type="OMA" id="EWKMLYA"/>
<dbReference type="InterPro" id="IPR002108">
    <property type="entry name" value="ADF-H"/>
</dbReference>
<dbReference type="GeneID" id="27685943"/>
<dbReference type="Pfam" id="PF00241">
    <property type="entry name" value="Cofilin_ADF"/>
    <property type="match status" value="1"/>
</dbReference>
<organism evidence="7 8">
    <name type="scientific">Spizellomyces punctatus (strain DAOM BR117)</name>
    <dbReference type="NCBI Taxonomy" id="645134"/>
    <lineage>
        <taxon>Eukaryota</taxon>
        <taxon>Fungi</taxon>
        <taxon>Fungi incertae sedis</taxon>
        <taxon>Chytridiomycota</taxon>
        <taxon>Chytridiomycota incertae sedis</taxon>
        <taxon>Chytridiomycetes</taxon>
        <taxon>Spizellomycetales</taxon>
        <taxon>Spizellomycetaceae</taxon>
        <taxon>Spizellomyces</taxon>
    </lineage>
</organism>
<proteinExistence type="inferred from homology"/>
<dbReference type="PROSITE" id="PS51263">
    <property type="entry name" value="ADF_H"/>
    <property type="match status" value="1"/>
</dbReference>
<dbReference type="OrthoDB" id="3919494at2759"/>
<evidence type="ECO:0000256" key="4">
    <source>
        <dbReference type="ARBA" id="ARBA00022490"/>
    </source>
</evidence>
<dbReference type="FunCoup" id="A0A0L0HR24">
    <property type="interactions" value="101"/>
</dbReference>
<evidence type="ECO:0000256" key="3">
    <source>
        <dbReference type="ARBA" id="ARBA00010055"/>
    </source>
</evidence>
<reference evidence="7 8" key="1">
    <citation type="submission" date="2009-08" db="EMBL/GenBank/DDBJ databases">
        <title>The Genome Sequence of Spizellomyces punctatus strain DAOM BR117.</title>
        <authorList>
            <consortium name="The Broad Institute Genome Sequencing Platform"/>
            <person name="Russ C."/>
            <person name="Cuomo C."/>
            <person name="Shea T."/>
            <person name="Young S.K."/>
            <person name="Zeng Q."/>
            <person name="Koehrsen M."/>
            <person name="Haas B."/>
            <person name="Borodovsky M."/>
            <person name="Guigo R."/>
            <person name="Alvarado L."/>
            <person name="Berlin A."/>
            <person name="Bochicchio J."/>
            <person name="Borenstein D."/>
            <person name="Chapman S."/>
            <person name="Chen Z."/>
            <person name="Engels R."/>
            <person name="Freedman E."/>
            <person name="Gellesch M."/>
            <person name="Goldberg J."/>
            <person name="Griggs A."/>
            <person name="Gujja S."/>
            <person name="Heiman D."/>
            <person name="Hepburn T."/>
            <person name="Howarth C."/>
            <person name="Jen D."/>
            <person name="Larson L."/>
            <person name="Lewis B."/>
            <person name="Mehta T."/>
            <person name="Park D."/>
            <person name="Pearson M."/>
            <person name="Roberts A."/>
            <person name="Saif S."/>
            <person name="Shenoy N."/>
            <person name="Sisk P."/>
            <person name="Stolte C."/>
            <person name="Sykes S."/>
            <person name="Thomson T."/>
            <person name="Walk T."/>
            <person name="White J."/>
            <person name="Yandava C."/>
            <person name="Burger G."/>
            <person name="Gray M.W."/>
            <person name="Holland P.W.H."/>
            <person name="King N."/>
            <person name="Lang F.B.F."/>
            <person name="Roger A.J."/>
            <person name="Ruiz-Trillo I."/>
            <person name="Lander E."/>
            <person name="Nusbaum C."/>
        </authorList>
    </citation>
    <scope>NUCLEOTIDE SEQUENCE [LARGE SCALE GENOMIC DNA]</scope>
    <source>
        <strain evidence="7 8">DAOM BR117</strain>
    </source>
</reference>
<dbReference type="VEuPathDB" id="FungiDB:SPPG_02352"/>
<dbReference type="RefSeq" id="XP_016611343.1">
    <property type="nucleotide sequence ID" value="XM_016750642.1"/>
</dbReference>
<dbReference type="AlphaFoldDB" id="A0A0L0HR24"/>
<dbReference type="InParanoid" id="A0A0L0HR24"/>
<dbReference type="InterPro" id="IPR011171">
    <property type="entry name" value="GMF"/>
</dbReference>
<evidence type="ECO:0000313" key="7">
    <source>
        <dbReference type="EMBL" id="KND03304.1"/>
    </source>
</evidence>
<dbReference type="PIRSF" id="PIRSF001788">
    <property type="entry name" value="GMF-beta"/>
    <property type="match status" value="1"/>
</dbReference>
<dbReference type="Gene3D" id="3.40.20.10">
    <property type="entry name" value="Severin"/>
    <property type="match status" value="1"/>
</dbReference>
<dbReference type="EMBL" id="KQ257452">
    <property type="protein sequence ID" value="KND03304.1"/>
    <property type="molecule type" value="Genomic_DNA"/>
</dbReference>
<dbReference type="InterPro" id="IPR029006">
    <property type="entry name" value="ADF-H/Gelsolin-like_dom_sf"/>
</dbReference>
<comment type="similarity">
    <text evidence="3">Belongs to the actin-binding proteins ADF family. GMF subfamily.</text>
</comment>
<dbReference type="GO" id="GO:0005634">
    <property type="term" value="C:nucleus"/>
    <property type="evidence" value="ECO:0007669"/>
    <property type="project" value="UniProtKB-SubCell"/>
</dbReference>
<keyword evidence="5" id="KW-0539">Nucleus</keyword>
<dbReference type="SMART" id="SM00102">
    <property type="entry name" value="ADF"/>
    <property type="match status" value="1"/>
</dbReference>